<evidence type="ECO:0000256" key="2">
    <source>
        <dbReference type="ARBA" id="ARBA00006991"/>
    </source>
</evidence>
<keyword evidence="4" id="KW-0677">Repeat</keyword>
<dbReference type="Pfam" id="PF00595">
    <property type="entry name" value="PDZ"/>
    <property type="match status" value="1"/>
</dbReference>
<dbReference type="PROSITE" id="PS50106">
    <property type="entry name" value="PDZ"/>
    <property type="match status" value="1"/>
</dbReference>
<keyword evidence="6" id="KW-0862">Zinc</keyword>
<evidence type="ECO:0000256" key="8">
    <source>
        <dbReference type="ARBA" id="ARBA00023125"/>
    </source>
</evidence>
<feature type="domain" description="C2H2-type" evidence="14">
    <location>
        <begin position="443"/>
        <end position="465"/>
    </location>
</feature>
<feature type="region of interest" description="Disordered" evidence="12">
    <location>
        <begin position="222"/>
        <end position="251"/>
    </location>
</feature>
<feature type="domain" description="C2H2-type" evidence="14">
    <location>
        <begin position="356"/>
        <end position="383"/>
    </location>
</feature>
<sequence>MSSMLQTAYQLPEALQVKAAMEMEETLFMWKKTLNQNQPSTDQPSGNVSPNVTYSPMSSAVASEQLSSDPLNTEPLSMEPLNTEPLSAEPLSTEPLSTEPLTDSSEIKFTQCKVTSESGDEELVIAVADVPLVDCGSSDTDTTQWEDTVSAGPPGGTTTQPGRKTVKRKCSPRKCKSDSGTRTNEKRGIGKRIKIDGEEDAENTVRTRNRGRPRKGMLMRTRQVGGSGHNNAQTYRKIAPKPPVKSDSDQKTTAVIDIPVRPRGRPKRWKHKCHLCDKLMATKTSLAAHIRVHTGEKPYQCEECGKSFSQISGLSTHRKRHRGIKEHHCQYCGFAAIQSIDIIRHEMRHHTKEKPFLCDLCGRGFIDLWSLKNHINTHSKHKKDYVCDKCDFKTHSLDILRAHTRNMHQENRKTFKCPICGLVLRYQDTFSGHMRRHYGEKPFACRVCGASFASNSQLAAHKRIHQERLFACTRCDKKFINPHKLRRHEVVHTGAKEFKCPVCTYMCNVKSNLKKHCTAVHKIEYPPADLKRVKIIPVGTKDNSDAADSGNIAEDSGSVEAANTSGCEHEPCNTVPSQQLHYLGELTAASGLGTTGQLSDQQPIASKLQPDNTSVVADKHNTDAGNFLLFINECGISSSQQNTSRSDGLVQQSLIVMQPNPPETEQANIEPEDVQGYGDDNGKMVTPASVVFVGYDGDSCKCCVCRGMMVTPASVVFVGYDGDSCKCCVCRGMMVTPASVVFVGGMMVTSGSVTLVKDPQNLIGISIGGGAPYCPCLYVVQVFDNTPAAKDATLASGDEIVGVNGKCVKGKTKVEVARCIQAVKGEVIINYNKLHADQKQGKTLDIVLKKVKHRVVETMNSGTADSLGLSRAILCNDHCDMQPVLSL</sequence>
<keyword evidence="7" id="KW-0805">Transcription regulation</keyword>
<dbReference type="GO" id="GO:0001228">
    <property type="term" value="F:DNA-binding transcription activator activity, RNA polymerase II-specific"/>
    <property type="evidence" value="ECO:0007669"/>
    <property type="project" value="TreeGrafter"/>
</dbReference>
<dbReference type="FunFam" id="2.30.42.10:FF:000073">
    <property type="entry name" value="Interacting with PRKCA"/>
    <property type="match status" value="1"/>
</dbReference>
<feature type="region of interest" description="Disordered" evidence="12">
    <location>
        <begin position="138"/>
        <end position="205"/>
    </location>
</feature>
<evidence type="ECO:0000256" key="5">
    <source>
        <dbReference type="ARBA" id="ARBA00022771"/>
    </source>
</evidence>
<comment type="caution">
    <text evidence="15">The sequence shown here is derived from an EMBL/GenBank/DDBJ whole genome shotgun (WGS) entry which is preliminary data.</text>
</comment>
<evidence type="ECO:0000256" key="7">
    <source>
        <dbReference type="ARBA" id="ARBA00023015"/>
    </source>
</evidence>
<gene>
    <name evidence="15" type="ORF">NP493_1000g00031</name>
</gene>
<evidence type="ECO:0000256" key="4">
    <source>
        <dbReference type="ARBA" id="ARBA00022737"/>
    </source>
</evidence>
<proteinExistence type="inferred from homology"/>
<keyword evidence="8" id="KW-0238">DNA-binding</keyword>
<dbReference type="FunFam" id="3.30.160.60:FF:002343">
    <property type="entry name" value="Zinc finger protein 33A"/>
    <property type="match status" value="1"/>
</dbReference>
<dbReference type="FunFam" id="3.30.160.60:FF:001840">
    <property type="entry name" value="Paternally-expressed gene 3 protein"/>
    <property type="match status" value="1"/>
</dbReference>
<dbReference type="GO" id="GO:0005634">
    <property type="term" value="C:nucleus"/>
    <property type="evidence" value="ECO:0007669"/>
    <property type="project" value="UniProtKB-SubCell"/>
</dbReference>
<evidence type="ECO:0000256" key="11">
    <source>
        <dbReference type="PROSITE-ProRule" id="PRU00042"/>
    </source>
</evidence>
<feature type="compositionally biased region" description="Polar residues" evidence="12">
    <location>
        <begin position="36"/>
        <end position="75"/>
    </location>
</feature>
<dbReference type="GO" id="GO:0008270">
    <property type="term" value="F:zinc ion binding"/>
    <property type="evidence" value="ECO:0007669"/>
    <property type="project" value="UniProtKB-KW"/>
</dbReference>
<keyword evidence="10" id="KW-0539">Nucleus</keyword>
<feature type="compositionally biased region" description="Polar residues" evidence="12">
    <location>
        <begin position="138"/>
        <end position="147"/>
    </location>
</feature>
<dbReference type="Proteomes" id="UP001209878">
    <property type="component" value="Unassembled WGS sequence"/>
</dbReference>
<dbReference type="InterPro" id="IPR036236">
    <property type="entry name" value="Znf_C2H2_sf"/>
</dbReference>
<dbReference type="PANTHER" id="PTHR24393:SF15">
    <property type="entry name" value="IP01243P-RELATED"/>
    <property type="match status" value="1"/>
</dbReference>
<dbReference type="SMART" id="SM00228">
    <property type="entry name" value="PDZ"/>
    <property type="match status" value="1"/>
</dbReference>
<feature type="domain" description="PDZ" evidence="13">
    <location>
        <begin position="752"/>
        <end position="835"/>
    </location>
</feature>
<dbReference type="PANTHER" id="PTHR24393">
    <property type="entry name" value="ZINC FINGER PROTEIN"/>
    <property type="match status" value="1"/>
</dbReference>
<dbReference type="SUPFAM" id="SSF57667">
    <property type="entry name" value="beta-beta-alpha zinc fingers"/>
    <property type="match status" value="5"/>
</dbReference>
<evidence type="ECO:0000256" key="10">
    <source>
        <dbReference type="ARBA" id="ARBA00023242"/>
    </source>
</evidence>
<reference evidence="15" key="1">
    <citation type="journal article" date="2023" name="Mol. Biol. Evol.">
        <title>Third-Generation Sequencing Reveals the Adaptive Role of the Epigenome in Three Deep-Sea Polychaetes.</title>
        <authorList>
            <person name="Perez M."/>
            <person name="Aroh O."/>
            <person name="Sun Y."/>
            <person name="Lan Y."/>
            <person name="Juniper S.K."/>
            <person name="Young C.R."/>
            <person name="Angers B."/>
            <person name="Qian P.Y."/>
        </authorList>
    </citation>
    <scope>NUCLEOTIDE SEQUENCE</scope>
    <source>
        <strain evidence="15">R07B-5</strain>
    </source>
</reference>
<name>A0AAD9KI33_RIDPI</name>
<keyword evidence="16" id="KW-1185">Reference proteome</keyword>
<dbReference type="GO" id="GO:0000978">
    <property type="term" value="F:RNA polymerase II cis-regulatory region sequence-specific DNA binding"/>
    <property type="evidence" value="ECO:0007669"/>
    <property type="project" value="TreeGrafter"/>
</dbReference>
<organism evidence="15 16">
    <name type="scientific">Ridgeia piscesae</name>
    <name type="common">Tubeworm</name>
    <dbReference type="NCBI Taxonomy" id="27915"/>
    <lineage>
        <taxon>Eukaryota</taxon>
        <taxon>Metazoa</taxon>
        <taxon>Spiralia</taxon>
        <taxon>Lophotrochozoa</taxon>
        <taxon>Annelida</taxon>
        <taxon>Polychaeta</taxon>
        <taxon>Sedentaria</taxon>
        <taxon>Canalipalpata</taxon>
        <taxon>Sabellida</taxon>
        <taxon>Siboglinidae</taxon>
        <taxon>Ridgeia</taxon>
    </lineage>
</organism>
<keyword evidence="3" id="KW-0479">Metal-binding</keyword>
<feature type="compositionally biased region" description="Basic residues" evidence="12">
    <location>
        <begin position="164"/>
        <end position="174"/>
    </location>
</feature>
<dbReference type="InterPro" id="IPR036034">
    <property type="entry name" value="PDZ_sf"/>
</dbReference>
<dbReference type="Gene3D" id="2.30.42.10">
    <property type="match status" value="1"/>
</dbReference>
<dbReference type="InterPro" id="IPR001478">
    <property type="entry name" value="PDZ"/>
</dbReference>
<keyword evidence="5 11" id="KW-0863">Zinc-finger</keyword>
<evidence type="ECO:0000256" key="9">
    <source>
        <dbReference type="ARBA" id="ARBA00023163"/>
    </source>
</evidence>
<evidence type="ECO:0000259" key="13">
    <source>
        <dbReference type="PROSITE" id="PS50106"/>
    </source>
</evidence>
<feature type="region of interest" description="Disordered" evidence="12">
    <location>
        <begin position="36"/>
        <end position="102"/>
    </location>
</feature>
<feature type="domain" description="C2H2-type" evidence="14">
    <location>
        <begin position="415"/>
        <end position="442"/>
    </location>
</feature>
<feature type="domain" description="C2H2-type" evidence="14">
    <location>
        <begin position="385"/>
        <end position="413"/>
    </location>
</feature>
<evidence type="ECO:0000256" key="3">
    <source>
        <dbReference type="ARBA" id="ARBA00022723"/>
    </source>
</evidence>
<feature type="domain" description="C2H2-type" evidence="14">
    <location>
        <begin position="271"/>
        <end position="298"/>
    </location>
</feature>
<dbReference type="FunFam" id="3.30.160.60:FF:000624">
    <property type="entry name" value="zinc finger protein 697"/>
    <property type="match status" value="1"/>
</dbReference>
<comment type="similarity">
    <text evidence="2">Belongs to the krueppel C2H2-type zinc-finger protein family.</text>
</comment>
<feature type="domain" description="C2H2-type" evidence="14">
    <location>
        <begin position="299"/>
        <end position="326"/>
    </location>
</feature>
<feature type="domain" description="C2H2-type" evidence="14">
    <location>
        <begin position="327"/>
        <end position="355"/>
    </location>
</feature>
<evidence type="ECO:0000256" key="12">
    <source>
        <dbReference type="SAM" id="MobiDB-lite"/>
    </source>
</evidence>
<keyword evidence="9" id="KW-0804">Transcription</keyword>
<dbReference type="PROSITE" id="PS50157">
    <property type="entry name" value="ZINC_FINGER_C2H2_2"/>
    <property type="match status" value="9"/>
</dbReference>
<dbReference type="AlphaFoldDB" id="A0AAD9KI33"/>
<comment type="subcellular location">
    <subcellularLocation>
        <location evidence="1">Nucleus</location>
    </subcellularLocation>
</comment>
<dbReference type="CDD" id="cd06722">
    <property type="entry name" value="PDZ_PICK1-like"/>
    <property type="match status" value="1"/>
</dbReference>
<dbReference type="SMART" id="SM00355">
    <property type="entry name" value="ZnF_C2H2"/>
    <property type="match status" value="9"/>
</dbReference>
<dbReference type="SUPFAM" id="SSF50156">
    <property type="entry name" value="PDZ domain-like"/>
    <property type="match status" value="1"/>
</dbReference>
<dbReference type="Gene3D" id="3.30.160.60">
    <property type="entry name" value="Classic Zinc Finger"/>
    <property type="match status" value="6"/>
</dbReference>
<feature type="domain" description="C2H2-type" evidence="14">
    <location>
        <begin position="470"/>
        <end position="497"/>
    </location>
</feature>
<evidence type="ECO:0000259" key="14">
    <source>
        <dbReference type="PROSITE" id="PS50157"/>
    </source>
</evidence>
<protein>
    <submittedName>
        <fullName evidence="15">Uncharacterized protein</fullName>
    </submittedName>
</protein>
<dbReference type="Pfam" id="PF00096">
    <property type="entry name" value="zf-C2H2"/>
    <property type="match status" value="5"/>
</dbReference>
<evidence type="ECO:0000256" key="1">
    <source>
        <dbReference type="ARBA" id="ARBA00004123"/>
    </source>
</evidence>
<evidence type="ECO:0000313" key="15">
    <source>
        <dbReference type="EMBL" id="KAK2172023.1"/>
    </source>
</evidence>
<feature type="region of interest" description="Disordered" evidence="12">
    <location>
        <begin position="540"/>
        <end position="570"/>
    </location>
</feature>
<dbReference type="InterPro" id="IPR013087">
    <property type="entry name" value="Znf_C2H2_type"/>
</dbReference>
<dbReference type="EMBL" id="JAODUO010001000">
    <property type="protein sequence ID" value="KAK2172023.1"/>
    <property type="molecule type" value="Genomic_DNA"/>
</dbReference>
<evidence type="ECO:0000313" key="16">
    <source>
        <dbReference type="Proteomes" id="UP001209878"/>
    </source>
</evidence>
<dbReference type="PROSITE" id="PS00028">
    <property type="entry name" value="ZINC_FINGER_C2H2_1"/>
    <property type="match status" value="7"/>
</dbReference>
<accession>A0AAD9KI33</accession>
<evidence type="ECO:0000256" key="6">
    <source>
        <dbReference type="ARBA" id="ARBA00022833"/>
    </source>
</evidence>
<feature type="domain" description="C2H2-type" evidence="14">
    <location>
        <begin position="498"/>
        <end position="526"/>
    </location>
</feature>
<feature type="compositionally biased region" description="Basic and acidic residues" evidence="12">
    <location>
        <begin position="175"/>
        <end position="196"/>
    </location>
</feature>